<protein>
    <submittedName>
        <fullName evidence="6">Rnd efflux pump membrane fusion protein barrel-sandwich domain</fullName>
    </submittedName>
</protein>
<dbReference type="GO" id="GO:0030313">
    <property type="term" value="C:cell envelope"/>
    <property type="evidence" value="ECO:0007669"/>
    <property type="project" value="UniProtKB-SubCell"/>
</dbReference>
<evidence type="ECO:0000259" key="5">
    <source>
        <dbReference type="Pfam" id="PF25954"/>
    </source>
</evidence>
<gene>
    <name evidence="6" type="ORF">LUCI_0268</name>
</gene>
<keyword evidence="7" id="KW-1185">Reference proteome</keyword>
<dbReference type="PANTHER" id="PTHR32347">
    <property type="entry name" value="EFFLUX SYSTEM COMPONENT YKNX-RELATED"/>
    <property type="match status" value="1"/>
</dbReference>
<sequence length="338" mass="36442">MPENNGKQKRIVFVAALFVLVGLAGGGWWWYQSTKYVNTDDARVSGTIVSVSAKIPGRVSEVLVKEGDQVKEGQVVARLDPRDVQAQKDKANAALAVARARYDEALAGSRPQEIAAARAELAQADASFDNTYKNYTRMEKLYRDGAISSSQRDSAETAYLVAKDTANAVRQKLDLAVTGSRDEDIRAAAAQVKQAQAELEAANLDTEYTSITSPVTGVVAQKSVNAGEMVAAGQTLFSVVDSQDLWLNARIEETKIGQIKVGQPVDYTIDGYPGRTFTGQVLEIGSATNSTFALVPTENTSGNFTKVTQRIPIKISLPQDSGVVFRPGMQAVIDIHLK</sequence>
<name>A0A498R470_9FIRM</name>
<feature type="domain" description="YbhG-like alpha-helical hairpin" evidence="4">
    <location>
        <begin position="79"/>
        <end position="205"/>
    </location>
</feature>
<evidence type="ECO:0000313" key="7">
    <source>
        <dbReference type="Proteomes" id="UP000277811"/>
    </source>
</evidence>
<dbReference type="SUPFAM" id="SSF111369">
    <property type="entry name" value="HlyD-like secretion proteins"/>
    <property type="match status" value="2"/>
</dbReference>
<dbReference type="Gene3D" id="1.10.287.470">
    <property type="entry name" value="Helix hairpin bin"/>
    <property type="match status" value="2"/>
</dbReference>
<comment type="subcellular location">
    <subcellularLocation>
        <location evidence="1">Cell envelope</location>
    </subcellularLocation>
</comment>
<dbReference type="InterPro" id="IPR050465">
    <property type="entry name" value="UPF0194_transport"/>
</dbReference>
<dbReference type="Proteomes" id="UP000277811">
    <property type="component" value="Unassembled WGS sequence"/>
</dbReference>
<dbReference type="PANTHER" id="PTHR32347:SF23">
    <property type="entry name" value="BLL5650 PROTEIN"/>
    <property type="match status" value="1"/>
</dbReference>
<dbReference type="EMBL" id="UPPP01000052">
    <property type="protein sequence ID" value="VBB05062.1"/>
    <property type="molecule type" value="Genomic_DNA"/>
</dbReference>
<dbReference type="InterPro" id="IPR059052">
    <property type="entry name" value="HH_YbhG-like"/>
</dbReference>
<accession>A0A498R470</accession>
<reference evidence="6 7" key="1">
    <citation type="submission" date="2018-06" db="EMBL/GenBank/DDBJ databases">
        <authorList>
            <person name="Strepis N."/>
        </authorList>
    </citation>
    <scope>NUCLEOTIDE SEQUENCE [LARGE SCALE GENOMIC DNA]</scope>
    <source>
        <strain evidence="6">LUCI</strain>
    </source>
</reference>
<dbReference type="RefSeq" id="WP_122626072.1">
    <property type="nucleotide sequence ID" value="NZ_UPPP01000052.1"/>
</dbReference>
<dbReference type="Pfam" id="PF25881">
    <property type="entry name" value="HH_YBHG"/>
    <property type="match status" value="1"/>
</dbReference>
<organism evidence="6 7">
    <name type="scientific">Lucifera butyrica</name>
    <dbReference type="NCBI Taxonomy" id="1351585"/>
    <lineage>
        <taxon>Bacteria</taxon>
        <taxon>Bacillati</taxon>
        <taxon>Bacillota</taxon>
        <taxon>Negativicutes</taxon>
        <taxon>Veillonellales</taxon>
        <taxon>Veillonellaceae</taxon>
        <taxon>Lucifera</taxon>
    </lineage>
</organism>
<evidence type="ECO:0000256" key="2">
    <source>
        <dbReference type="ARBA" id="ARBA00023054"/>
    </source>
</evidence>
<feature type="transmembrane region" description="Helical" evidence="3">
    <location>
        <begin position="12"/>
        <end position="31"/>
    </location>
</feature>
<dbReference type="AlphaFoldDB" id="A0A498R470"/>
<evidence type="ECO:0000313" key="6">
    <source>
        <dbReference type="EMBL" id="VBB05062.1"/>
    </source>
</evidence>
<keyword evidence="3" id="KW-1133">Transmembrane helix</keyword>
<dbReference type="InterPro" id="IPR058792">
    <property type="entry name" value="Beta-barrel_RND_2"/>
</dbReference>
<dbReference type="Gene3D" id="2.40.30.170">
    <property type="match status" value="1"/>
</dbReference>
<evidence type="ECO:0000256" key="1">
    <source>
        <dbReference type="ARBA" id="ARBA00004196"/>
    </source>
</evidence>
<dbReference type="OrthoDB" id="9809068at2"/>
<keyword evidence="2" id="KW-0175">Coiled coil</keyword>
<dbReference type="Gene3D" id="2.40.50.100">
    <property type="match status" value="1"/>
</dbReference>
<evidence type="ECO:0000259" key="4">
    <source>
        <dbReference type="Pfam" id="PF25881"/>
    </source>
</evidence>
<proteinExistence type="predicted"/>
<keyword evidence="3" id="KW-0472">Membrane</keyword>
<dbReference type="Pfam" id="PF25954">
    <property type="entry name" value="Beta-barrel_RND_2"/>
    <property type="match status" value="1"/>
</dbReference>
<evidence type="ECO:0000256" key="3">
    <source>
        <dbReference type="SAM" id="Phobius"/>
    </source>
</evidence>
<feature type="domain" description="CusB-like beta-barrel" evidence="5">
    <location>
        <begin position="245"/>
        <end position="289"/>
    </location>
</feature>
<keyword evidence="3" id="KW-0812">Transmembrane</keyword>